<proteinExistence type="predicted"/>
<keyword evidence="3" id="KW-1185">Reference proteome</keyword>
<dbReference type="Proteomes" id="UP000477488">
    <property type="component" value="Unassembled WGS sequence"/>
</dbReference>
<dbReference type="InterPro" id="IPR038740">
    <property type="entry name" value="BioF2-like_GNAT_dom"/>
</dbReference>
<dbReference type="Gene3D" id="3.40.630.30">
    <property type="match status" value="1"/>
</dbReference>
<accession>A0A6L5XM47</accession>
<evidence type="ECO:0000313" key="2">
    <source>
        <dbReference type="EMBL" id="MSS27891.1"/>
    </source>
</evidence>
<name>A0A6L5XM47_9BACT</name>
<dbReference type="EMBL" id="VUMH01000006">
    <property type="protein sequence ID" value="MSS27891.1"/>
    <property type="molecule type" value="Genomic_DNA"/>
</dbReference>
<dbReference type="SUPFAM" id="SSF55729">
    <property type="entry name" value="Acyl-CoA N-acyltransferases (Nat)"/>
    <property type="match status" value="1"/>
</dbReference>
<dbReference type="Pfam" id="PF13480">
    <property type="entry name" value="Acetyltransf_6"/>
    <property type="match status" value="1"/>
</dbReference>
<protein>
    <submittedName>
        <fullName evidence="2">TraB/GumN family protein</fullName>
    </submittedName>
</protein>
<sequence>MEIDFLTRINALARVPEHSLPLMRAMSQGAPFCVGPYLFLAAGDWLMAVAYPLRGKYSHAAFETALTEALEKSGAVSCWAVGPDLPPRLHAHIVDRDRFYLLPAGTEPPARLRGPLRRAATALRVEESGEFTPDHRRLWAEFMGRADRKEGRPLAPHVRELYARTPETLAEADGHLRLLNAWDREGRLAACLLLDYAPEKFTSYVLGAHSRAHYAPHAADLLFAAMLENARKAGKRYVHLGLGVNEGILHFKRKWGGRPYLPYVMAAWEEAPRGAREDTARALTLALLRAAAAPPPSLEETRPSQRPFAMLWEVEKNSRLSWIGGTAHFFCYSFETSFIRLFRKVDNVLFEGPLDEDFLAAVDRHGKTPPPDHKPLLEMLEEEEIRRLERVVRGPEGPLVRWLGMEGARKADVRWLLCHARPWCAFFTLWTAFLERRGWRGSVDMEAWRVAHEMGKNVIGMENLEEQLASLDSVPVERVLRYLRACNDWKTLSRRNMRAYLAGDLERMMGSSAEFPTRTGYVVNVRDQRFRERMRPYLEEGRCAVFVGAAHMVNLRHMLAEDGFRVRRCLPGLSHKLRALWRRDREVRW</sequence>
<comment type="caution">
    <text evidence="2">The sequence shown here is derived from an EMBL/GenBank/DDBJ whole genome shotgun (WGS) entry which is preliminary data.</text>
</comment>
<feature type="domain" description="BioF2-like acetyltransferase" evidence="1">
    <location>
        <begin position="114"/>
        <end position="245"/>
    </location>
</feature>
<dbReference type="InterPro" id="IPR016181">
    <property type="entry name" value="Acyl_CoA_acyltransferase"/>
</dbReference>
<reference evidence="2 3" key="1">
    <citation type="submission" date="2019-09" db="EMBL/GenBank/DDBJ databases">
        <title>In-depth cultivation of the pig gut microbiome towards novel bacterial diversity and tailored functional studies.</title>
        <authorList>
            <person name="Wylensek D."/>
            <person name="Hitch T.C.A."/>
            <person name="Clavel T."/>
        </authorList>
    </citation>
    <scope>NUCLEOTIDE SEQUENCE [LARGE SCALE GENOMIC DNA]</scope>
    <source>
        <strain evidence="2 3">PG-178-WT-4</strain>
    </source>
</reference>
<evidence type="ECO:0000259" key="1">
    <source>
        <dbReference type="Pfam" id="PF13480"/>
    </source>
</evidence>
<dbReference type="AlphaFoldDB" id="A0A6L5XM47"/>
<gene>
    <name evidence="2" type="ORF">FYJ44_07510</name>
</gene>
<dbReference type="InterPro" id="IPR002816">
    <property type="entry name" value="TraB/PrgY/GumN_fam"/>
</dbReference>
<dbReference type="CDD" id="cd14789">
    <property type="entry name" value="Tiki"/>
    <property type="match status" value="1"/>
</dbReference>
<organism evidence="2 3">
    <name type="scientific">Desulfovibrio porci</name>
    <dbReference type="NCBI Taxonomy" id="2605782"/>
    <lineage>
        <taxon>Bacteria</taxon>
        <taxon>Pseudomonadati</taxon>
        <taxon>Thermodesulfobacteriota</taxon>
        <taxon>Desulfovibrionia</taxon>
        <taxon>Desulfovibrionales</taxon>
        <taxon>Desulfovibrionaceae</taxon>
        <taxon>Desulfovibrio</taxon>
    </lineage>
</organism>
<dbReference type="RefSeq" id="WP_154510785.1">
    <property type="nucleotide sequence ID" value="NZ_VUMH01000006.1"/>
</dbReference>
<evidence type="ECO:0000313" key="3">
    <source>
        <dbReference type="Proteomes" id="UP000477488"/>
    </source>
</evidence>
<dbReference type="Pfam" id="PF01963">
    <property type="entry name" value="TraB_PrgY_gumN"/>
    <property type="match status" value="1"/>
</dbReference>